<dbReference type="InterPro" id="IPR002885">
    <property type="entry name" value="PPR_rpt"/>
</dbReference>
<comment type="caution">
    <text evidence="3">The sequence shown here is derived from an EMBL/GenBank/DDBJ whole genome shotgun (WGS) entry which is preliminary data.</text>
</comment>
<dbReference type="Pfam" id="PF01535">
    <property type="entry name" value="PPR"/>
    <property type="match status" value="8"/>
</dbReference>
<keyword evidence="1" id="KW-0677">Repeat</keyword>
<dbReference type="AlphaFoldDB" id="A0AAD6PR28"/>
<keyword evidence="4" id="KW-1185">Reference proteome</keyword>
<dbReference type="FunFam" id="1.25.40.10:FF:001096">
    <property type="entry name" value="Pentatricopeptide repeat-containing protein"/>
    <property type="match status" value="1"/>
</dbReference>
<dbReference type="Gene3D" id="1.25.40.10">
    <property type="entry name" value="Tetratricopeptide repeat domain"/>
    <property type="match status" value="5"/>
</dbReference>
<dbReference type="InterPro" id="IPR046960">
    <property type="entry name" value="PPR_At4g14850-like_plant"/>
</dbReference>
<dbReference type="FunFam" id="1.25.40.10:FF:000158">
    <property type="entry name" value="pentatricopeptide repeat-containing protein At2g33680"/>
    <property type="match status" value="1"/>
</dbReference>
<evidence type="ECO:0000313" key="3">
    <source>
        <dbReference type="EMBL" id="KAJ6952601.1"/>
    </source>
</evidence>
<feature type="repeat" description="PPR" evidence="2">
    <location>
        <begin position="356"/>
        <end position="390"/>
    </location>
</feature>
<evidence type="ECO:0000256" key="2">
    <source>
        <dbReference type="PROSITE-ProRule" id="PRU00708"/>
    </source>
</evidence>
<sequence>MSFHGDFLKYQYRLLQLLQSCSKLRALNTTKPLHALTITISPNPEQSTFVYNNIISFYASFNQVPLAHKVFDNMPQRNKVSYNSIISCFSKYGYLEEAWRTFCEMIDCGFTPNNFTLSGLLSCASMDIGRGIMLQALAIKNGLFCSDAFVGTALLGLFGRCGWLDEAFHVFEDMPNKSLVTWNSMISLLGHHGFVEDCVVLFRKLVRKEGSLSKCSFEGVLSGLVCEEDLEFGGQIHGLVIKSGFDCEVLVSNSLINMYARCSSMSQVEKLFEEVDGRDVVTWNTIISAFSKSKNPGKALEVFLKMNGLITDALIFVKASETLLAVVPANSIAGIYNRSGQYFETLKFLSQLEEPDTVSWNIVIAACARNGNYNEVFELFKHMRVAQMLPDNYTYTSLLCVCSKVCNLALGSSIHGLLIKTNFRYFDIVVRNVLIDMYGKCGNLESSVKLFDSMTERNLITWTALISALGINGCAQEALERFNDMEFLGSRPDKVAFIAVLTACRHGALVREGMQLFGKMNNYYIEPDMDHYHCLVDLLARNGHLEEAEKVISCMPFPPDAQIWRSFLEGCKKRRNTEDHAVCIK</sequence>
<organism evidence="3 4">
    <name type="scientific">Populus alba x Populus x berolinensis</name>
    <dbReference type="NCBI Taxonomy" id="444605"/>
    <lineage>
        <taxon>Eukaryota</taxon>
        <taxon>Viridiplantae</taxon>
        <taxon>Streptophyta</taxon>
        <taxon>Embryophyta</taxon>
        <taxon>Tracheophyta</taxon>
        <taxon>Spermatophyta</taxon>
        <taxon>Magnoliopsida</taxon>
        <taxon>eudicotyledons</taxon>
        <taxon>Gunneridae</taxon>
        <taxon>Pentapetalae</taxon>
        <taxon>rosids</taxon>
        <taxon>fabids</taxon>
        <taxon>Malpighiales</taxon>
        <taxon>Salicaceae</taxon>
        <taxon>Saliceae</taxon>
        <taxon>Populus</taxon>
    </lineage>
</organism>
<dbReference type="GO" id="GO:0003723">
    <property type="term" value="F:RNA binding"/>
    <property type="evidence" value="ECO:0007669"/>
    <property type="project" value="InterPro"/>
</dbReference>
<dbReference type="PANTHER" id="PTHR47926:SF423">
    <property type="entry name" value="REPEAT-CONTAINING PROTEIN, PUTATIVE-RELATED"/>
    <property type="match status" value="1"/>
</dbReference>
<proteinExistence type="predicted"/>
<dbReference type="GO" id="GO:0099402">
    <property type="term" value="P:plant organ development"/>
    <property type="evidence" value="ECO:0007669"/>
    <property type="project" value="UniProtKB-ARBA"/>
</dbReference>
<accession>A0AAD6PR28</accession>
<evidence type="ECO:0000313" key="4">
    <source>
        <dbReference type="Proteomes" id="UP001164929"/>
    </source>
</evidence>
<dbReference type="NCBIfam" id="TIGR00756">
    <property type="entry name" value="PPR"/>
    <property type="match status" value="6"/>
</dbReference>
<dbReference type="EMBL" id="JAQIZT010000019">
    <property type="protein sequence ID" value="KAJ6952601.1"/>
    <property type="molecule type" value="Genomic_DNA"/>
</dbReference>
<feature type="repeat" description="PPR" evidence="2">
    <location>
        <begin position="427"/>
        <end position="457"/>
    </location>
</feature>
<feature type="repeat" description="PPR" evidence="2">
    <location>
        <begin position="147"/>
        <end position="181"/>
    </location>
</feature>
<evidence type="ECO:0008006" key="5">
    <source>
        <dbReference type="Google" id="ProtNLM"/>
    </source>
</evidence>
<dbReference type="GO" id="GO:0009451">
    <property type="term" value="P:RNA modification"/>
    <property type="evidence" value="ECO:0007669"/>
    <property type="project" value="InterPro"/>
</dbReference>
<dbReference type="Proteomes" id="UP001164929">
    <property type="component" value="Chromosome 19"/>
</dbReference>
<dbReference type="InterPro" id="IPR011990">
    <property type="entry name" value="TPR-like_helical_dom_sf"/>
</dbReference>
<dbReference type="PANTHER" id="PTHR47926">
    <property type="entry name" value="PENTATRICOPEPTIDE REPEAT-CONTAINING PROTEIN"/>
    <property type="match status" value="1"/>
</dbReference>
<protein>
    <recommendedName>
        <fullName evidence="5">Pentatricopeptide repeat-containing protein</fullName>
    </recommendedName>
</protein>
<dbReference type="PROSITE" id="PS51375">
    <property type="entry name" value="PPR"/>
    <property type="match status" value="6"/>
</dbReference>
<feature type="repeat" description="PPR" evidence="2">
    <location>
        <begin position="78"/>
        <end position="112"/>
    </location>
</feature>
<dbReference type="Pfam" id="PF13041">
    <property type="entry name" value="PPR_2"/>
    <property type="match status" value="2"/>
</dbReference>
<gene>
    <name evidence="3" type="ORF">NC653_041668</name>
</gene>
<name>A0AAD6PR28_9ROSI</name>
<reference evidence="3" key="1">
    <citation type="journal article" date="2023" name="Mol. Ecol. Resour.">
        <title>Chromosome-level genome assembly of a triploid poplar Populus alba 'Berolinensis'.</title>
        <authorList>
            <person name="Chen S."/>
            <person name="Yu Y."/>
            <person name="Wang X."/>
            <person name="Wang S."/>
            <person name="Zhang T."/>
            <person name="Zhou Y."/>
            <person name="He R."/>
            <person name="Meng N."/>
            <person name="Wang Y."/>
            <person name="Liu W."/>
            <person name="Liu Z."/>
            <person name="Liu J."/>
            <person name="Guo Q."/>
            <person name="Huang H."/>
            <person name="Sederoff R.R."/>
            <person name="Wang G."/>
            <person name="Qu G."/>
            <person name="Chen S."/>
        </authorList>
    </citation>
    <scope>NUCLEOTIDE SEQUENCE</scope>
    <source>
        <strain evidence="3">SC-2020</strain>
    </source>
</reference>
<feature type="repeat" description="PPR" evidence="2">
    <location>
        <begin position="279"/>
        <end position="309"/>
    </location>
</feature>
<evidence type="ECO:0000256" key="1">
    <source>
        <dbReference type="ARBA" id="ARBA00022737"/>
    </source>
</evidence>
<feature type="repeat" description="PPR" evidence="2">
    <location>
        <begin position="458"/>
        <end position="492"/>
    </location>
</feature>